<organism evidence="2">
    <name type="scientific">marine sediment metagenome</name>
    <dbReference type="NCBI Taxonomy" id="412755"/>
    <lineage>
        <taxon>unclassified sequences</taxon>
        <taxon>metagenomes</taxon>
        <taxon>ecological metagenomes</taxon>
    </lineage>
</organism>
<dbReference type="AlphaFoldDB" id="A0A0F9CWI1"/>
<feature type="compositionally biased region" description="Basic and acidic residues" evidence="1">
    <location>
        <begin position="1"/>
        <end position="14"/>
    </location>
</feature>
<evidence type="ECO:0000313" key="2">
    <source>
        <dbReference type="EMBL" id="KKL45771.1"/>
    </source>
</evidence>
<sequence length="221" mass="25389">MGKELQMAREENEGRPMLLAISSTGKPLTTSYRRNPRQKATGPFPRPARRKAKGTQTKSKDSSNLKGADASPTRPARRGRGYKDRKQGRSHEGENGIVRRSAQDLGIVFPGSYCDEAELTPHYWSEADRPYGGSLLQCKLCRRHLWLPLSFMDAYTMQKLIEKHGGTDGYCRYLNRHRPAKMLMAKMLDLRRLETEVSDKREFARLTDKILSDKEYDKVRR</sequence>
<feature type="compositionally biased region" description="Polar residues" evidence="1">
    <location>
        <begin position="21"/>
        <end position="33"/>
    </location>
</feature>
<comment type="caution">
    <text evidence="2">The sequence shown here is derived from an EMBL/GenBank/DDBJ whole genome shotgun (WGS) entry which is preliminary data.</text>
</comment>
<gene>
    <name evidence="2" type="ORF">LCGC14_2352300</name>
</gene>
<protein>
    <submittedName>
        <fullName evidence="2">Uncharacterized protein</fullName>
    </submittedName>
</protein>
<feature type="compositionally biased region" description="Basic and acidic residues" evidence="1">
    <location>
        <begin position="81"/>
        <end position="94"/>
    </location>
</feature>
<reference evidence="2" key="1">
    <citation type="journal article" date="2015" name="Nature">
        <title>Complex archaea that bridge the gap between prokaryotes and eukaryotes.</title>
        <authorList>
            <person name="Spang A."/>
            <person name="Saw J.H."/>
            <person name="Jorgensen S.L."/>
            <person name="Zaremba-Niedzwiedzka K."/>
            <person name="Martijn J."/>
            <person name="Lind A.E."/>
            <person name="van Eijk R."/>
            <person name="Schleper C."/>
            <person name="Guy L."/>
            <person name="Ettema T.J."/>
        </authorList>
    </citation>
    <scope>NUCLEOTIDE SEQUENCE</scope>
</reference>
<dbReference type="EMBL" id="LAZR01034271">
    <property type="protein sequence ID" value="KKL45771.1"/>
    <property type="molecule type" value="Genomic_DNA"/>
</dbReference>
<proteinExistence type="predicted"/>
<name>A0A0F9CWI1_9ZZZZ</name>
<evidence type="ECO:0000256" key="1">
    <source>
        <dbReference type="SAM" id="MobiDB-lite"/>
    </source>
</evidence>
<feature type="region of interest" description="Disordered" evidence="1">
    <location>
        <begin position="1"/>
        <end position="99"/>
    </location>
</feature>
<accession>A0A0F9CWI1</accession>